<protein>
    <submittedName>
        <fullName evidence="2">Uncharacterized protein</fullName>
    </submittedName>
</protein>
<gene>
    <name evidence="2" type="ORF">MRATA1EN1_LOCUS28269</name>
</gene>
<evidence type="ECO:0000256" key="1">
    <source>
        <dbReference type="SAM" id="MobiDB-lite"/>
    </source>
</evidence>
<dbReference type="Proteomes" id="UP001176941">
    <property type="component" value="Chromosome 9"/>
</dbReference>
<feature type="region of interest" description="Disordered" evidence="1">
    <location>
        <begin position="100"/>
        <end position="178"/>
    </location>
</feature>
<feature type="compositionally biased region" description="Low complexity" evidence="1">
    <location>
        <begin position="100"/>
        <end position="124"/>
    </location>
</feature>
<evidence type="ECO:0000313" key="2">
    <source>
        <dbReference type="EMBL" id="CAI9179307.1"/>
    </source>
</evidence>
<sequence>MHLKGLLWGCRAMTLSHFSCQCSVQCQLHSPIPAAHGGKPGLAYAVPGLQCGRTWTREPGVADGAGPGRAGGGACAGTGSAGRWASRVNIAGAVRRGVAGEPAGRGARVGARSPAARGARGGPALRRRGPALRTPLAPAGRGLGAVPGLRPQRLGRGGRRDRCVGGRPGTGQWKERREPLQASGLQPGRVLPAAGAPAGVGAVRSVKGPGHLKEQRTWVSKACGRGTVFLPPDWHLMGAQSCRPATRGPGFCLAVAGGEAEVFPPA</sequence>
<evidence type="ECO:0000313" key="3">
    <source>
        <dbReference type="Proteomes" id="UP001176941"/>
    </source>
</evidence>
<proteinExistence type="predicted"/>
<name>A0ABN9A2X8_RANTA</name>
<keyword evidence="3" id="KW-1185">Reference proteome</keyword>
<reference evidence="2" key="1">
    <citation type="submission" date="2023-04" db="EMBL/GenBank/DDBJ databases">
        <authorList>
            <consortium name="ELIXIR-Norway"/>
        </authorList>
    </citation>
    <scope>NUCLEOTIDE SEQUENCE [LARGE SCALE GENOMIC DNA]</scope>
</reference>
<dbReference type="EMBL" id="OX459945">
    <property type="protein sequence ID" value="CAI9179307.1"/>
    <property type="molecule type" value="Genomic_DNA"/>
</dbReference>
<feature type="compositionally biased region" description="Low complexity" evidence="1">
    <location>
        <begin position="131"/>
        <end position="140"/>
    </location>
</feature>
<accession>A0ABN9A2X8</accession>
<organism evidence="2 3">
    <name type="scientific">Rangifer tarandus platyrhynchus</name>
    <name type="common">Svalbard reindeer</name>
    <dbReference type="NCBI Taxonomy" id="3082113"/>
    <lineage>
        <taxon>Eukaryota</taxon>
        <taxon>Metazoa</taxon>
        <taxon>Chordata</taxon>
        <taxon>Craniata</taxon>
        <taxon>Vertebrata</taxon>
        <taxon>Euteleostomi</taxon>
        <taxon>Mammalia</taxon>
        <taxon>Eutheria</taxon>
        <taxon>Laurasiatheria</taxon>
        <taxon>Artiodactyla</taxon>
        <taxon>Ruminantia</taxon>
        <taxon>Pecora</taxon>
        <taxon>Cervidae</taxon>
        <taxon>Odocoileinae</taxon>
        <taxon>Rangifer</taxon>
    </lineage>
</organism>